<protein>
    <submittedName>
        <fullName evidence="2">Uncharacterized protein</fullName>
    </submittedName>
</protein>
<keyword evidence="1" id="KW-0732">Signal</keyword>
<keyword evidence="3" id="KW-1185">Reference proteome</keyword>
<gene>
    <name evidence="2" type="ORF">OUO13_11860</name>
</gene>
<reference evidence="2" key="1">
    <citation type="submission" date="2022-11" db="EMBL/GenBank/DDBJ databases">
        <title>Parathalassolutuus dongxingensis gen. nov., sp. nov., a novel member of family Oceanospirillaceae isolated from a coastal shrimp pond in Guangxi, China.</title>
        <authorList>
            <person name="Chen H."/>
        </authorList>
    </citation>
    <scope>NUCLEOTIDE SEQUENCE</scope>
    <source>
        <strain evidence="2">G-43</strain>
    </source>
</reference>
<organism evidence="2 3">
    <name type="scientific">Parathalassolituus penaei</name>
    <dbReference type="NCBI Taxonomy" id="2997323"/>
    <lineage>
        <taxon>Bacteria</taxon>
        <taxon>Pseudomonadati</taxon>
        <taxon>Pseudomonadota</taxon>
        <taxon>Gammaproteobacteria</taxon>
        <taxon>Oceanospirillales</taxon>
        <taxon>Oceanospirillaceae</taxon>
        <taxon>Parathalassolituus</taxon>
    </lineage>
</organism>
<sequence length="333" mass="37500">MSYSKKANLFTRFLLLLIGVLLAKSASANLELADPKWIVSQYASTPLIAIGDVHGSDLPLRYVMNALTDDAVFNSTNDIVVEWGNARFQALADRYLLDGEDIPINELRSIWRDTLFFMAWQYQVYEDFLVNLHELNQRGDHKIRLVLAEPAFDWVLLDHAEWQTLVDSREQHYADVIQQQVLAQHRQGLLLFGTFHNLRVPVTLVGDSQPTCMLVCLLEQQQTQSSVFSVFTHMNGKPLGSTPGLIDLQSNALGQKTLAEVTGGRTAAGESSQMNRVADAYLYLGPDPRNATISKAVTEDRDWQQEVMRRAQIVGGRVLEQARLWQQSLSASR</sequence>
<accession>A0A9X3ISI9</accession>
<comment type="caution">
    <text evidence="2">The sequence shown here is derived from an EMBL/GenBank/DDBJ whole genome shotgun (WGS) entry which is preliminary data.</text>
</comment>
<dbReference type="EMBL" id="JAPNOA010000029">
    <property type="protein sequence ID" value="MCY0965886.1"/>
    <property type="molecule type" value="Genomic_DNA"/>
</dbReference>
<dbReference type="RefSeq" id="WP_283174097.1">
    <property type="nucleotide sequence ID" value="NZ_JAPNOA010000029.1"/>
</dbReference>
<feature type="chain" id="PRO_5040854685" evidence="1">
    <location>
        <begin position="29"/>
        <end position="333"/>
    </location>
</feature>
<proteinExistence type="predicted"/>
<feature type="signal peptide" evidence="1">
    <location>
        <begin position="1"/>
        <end position="28"/>
    </location>
</feature>
<name>A0A9X3ISI9_9GAMM</name>
<evidence type="ECO:0000313" key="3">
    <source>
        <dbReference type="Proteomes" id="UP001150830"/>
    </source>
</evidence>
<evidence type="ECO:0000256" key="1">
    <source>
        <dbReference type="SAM" id="SignalP"/>
    </source>
</evidence>
<dbReference type="AlphaFoldDB" id="A0A9X3ISI9"/>
<dbReference type="Proteomes" id="UP001150830">
    <property type="component" value="Unassembled WGS sequence"/>
</dbReference>
<evidence type="ECO:0000313" key="2">
    <source>
        <dbReference type="EMBL" id="MCY0965886.1"/>
    </source>
</evidence>